<evidence type="ECO:0000256" key="2">
    <source>
        <dbReference type="ARBA" id="ARBA00004417"/>
    </source>
</evidence>
<keyword evidence="10" id="KW-0975">Bacterial flagellum</keyword>
<dbReference type="EMBL" id="LN651281">
    <property type="protein sequence ID" value="CEJ17727.1"/>
    <property type="molecule type" value="Genomic_DNA"/>
</dbReference>
<dbReference type="InterPro" id="IPR028976">
    <property type="entry name" value="CheC-like_sf"/>
</dbReference>
<proteinExistence type="inferred from homology"/>
<dbReference type="PANTHER" id="PTHR30034:SF3">
    <property type="entry name" value="FLAGELLAR MOTOR SWITCH PROTEIN FLIM"/>
    <property type="match status" value="1"/>
</dbReference>
<comment type="function">
    <text evidence="11">FliM is one of three proteins (FliG, FliN, FliM) that forms the rotor-mounted switch complex (C ring), located at the base of the basal body. This complex interacts with the CheY and CheZ chemotaxis proteins, in addition to contacting components of the motor that determine the direction of flagellar rotation.</text>
</comment>
<evidence type="ECO:0000256" key="11">
    <source>
        <dbReference type="ARBA" id="ARBA00025044"/>
    </source>
</evidence>
<dbReference type="SUPFAM" id="SSF101801">
    <property type="entry name" value="Surface presentation of antigens (SPOA)"/>
    <property type="match status" value="1"/>
</dbReference>
<dbReference type="RefSeq" id="WP_004377247.1">
    <property type="nucleotide sequence ID" value="NZ_LN651281.1"/>
</dbReference>
<dbReference type="Gene3D" id="3.40.1550.10">
    <property type="entry name" value="CheC-like"/>
    <property type="match status" value="1"/>
</dbReference>
<evidence type="ECO:0000256" key="7">
    <source>
        <dbReference type="ARBA" id="ARBA00022519"/>
    </source>
</evidence>
<organism evidence="14 15">
    <name type="scientific">Ralstonia solanacearum IPO1609</name>
    <dbReference type="NCBI Taxonomy" id="564066"/>
    <lineage>
        <taxon>Bacteria</taxon>
        <taxon>Pseudomonadati</taxon>
        <taxon>Pseudomonadota</taxon>
        <taxon>Betaproteobacteria</taxon>
        <taxon>Burkholderiales</taxon>
        <taxon>Burkholderiaceae</taxon>
        <taxon>Ralstonia</taxon>
        <taxon>Ralstonia solanacearum species complex</taxon>
    </lineage>
</organism>
<reference evidence="14" key="2">
    <citation type="submission" date="2022-04" db="EMBL/GenBank/DDBJ databases">
        <title>Genomic draft of R. solanacearum strain IPO1609, a phylotype IIB1/biovar 2/race 3 strain isolated from potato in Europe.</title>
        <authorList>
            <person name="Boucher C."/>
            <person name="Carrere S."/>
            <person name="Dossat C."/>
            <person name="Elbaz M."/>
            <person name="Genin S."/>
            <person name="Gouzy J."/>
            <person name="Prior P."/>
            <person name="Segurens B."/>
            <person name="Wincker P."/>
        </authorList>
    </citation>
    <scope>NUCLEOTIDE SEQUENCE</scope>
    <source>
        <strain evidence="14">IPO1609</strain>
    </source>
</reference>
<keyword evidence="8" id="KW-0283">Flagellar rotation</keyword>
<dbReference type="InterPro" id="IPR001689">
    <property type="entry name" value="Flag_FliM"/>
</dbReference>
<dbReference type="GO" id="GO:0050918">
    <property type="term" value="P:positive chemotaxis"/>
    <property type="evidence" value="ECO:0007669"/>
    <property type="project" value="TreeGrafter"/>
</dbReference>
<evidence type="ECO:0000256" key="4">
    <source>
        <dbReference type="ARBA" id="ARBA00021898"/>
    </source>
</evidence>
<dbReference type="Pfam" id="PF02154">
    <property type="entry name" value="FliM"/>
    <property type="match status" value="1"/>
</dbReference>
<evidence type="ECO:0000256" key="1">
    <source>
        <dbReference type="ARBA" id="ARBA00004117"/>
    </source>
</evidence>
<dbReference type="Proteomes" id="UP000053470">
    <property type="component" value="Unassembled WGS sequence"/>
</dbReference>
<evidence type="ECO:0000256" key="10">
    <source>
        <dbReference type="ARBA" id="ARBA00023143"/>
    </source>
</evidence>
<keyword evidence="5" id="KW-1003">Cell membrane</keyword>
<name>A0A7U7PR56_RALSL</name>
<sequence length="335" mass="37964">MLKEEFLSQEEIDALLKGVTNEVDEEPAQAEAAGVRTYNLGSQERIVRGRMPTLEIINERFARNWRMGLFNFLRRNAEISVGPVKVQKYSEFIRNLVVPAAINLVHVKPLRGTALFVFDPNLIFIVVDHLFGGDGRFHMRVEGRDFTQVEQRIIQRMLALMFEHYGKAWQPIYPIEFEPLRMEMHTEFANVATPNEVVVSTRFSMELGSNGGDVHVCMPYTMIEPIRDLLTSAIQGEALEVDKRWVRLLSQQVQTAEVEVVAHLANANVHVSDILNMKVGDVVPLELDDFVTARVDGVPVMECAYGTFNGQYALRVNRMLNMNGSDAATEPENDK</sequence>
<evidence type="ECO:0000259" key="13">
    <source>
        <dbReference type="Pfam" id="PF01052"/>
    </source>
</evidence>
<reference evidence="14" key="1">
    <citation type="submission" date="2014-11" db="EMBL/GenBank/DDBJ databases">
        <authorList>
            <person name="Genoscope - CEA"/>
        </authorList>
    </citation>
    <scope>NUCLEOTIDE SEQUENCE</scope>
    <source>
        <strain evidence="14">IPO1609</strain>
    </source>
</reference>
<dbReference type="GO" id="GO:0005886">
    <property type="term" value="C:plasma membrane"/>
    <property type="evidence" value="ECO:0007669"/>
    <property type="project" value="UniProtKB-SubCell"/>
</dbReference>
<accession>A0A7U7PR56</accession>
<evidence type="ECO:0000313" key="15">
    <source>
        <dbReference type="Proteomes" id="UP000053470"/>
    </source>
</evidence>
<keyword evidence="6" id="KW-0145">Chemotaxis</keyword>
<dbReference type="PIRSF" id="PIRSF002888">
    <property type="entry name" value="FliM"/>
    <property type="match status" value="1"/>
</dbReference>
<keyword evidence="9" id="KW-0472">Membrane</keyword>
<evidence type="ECO:0000256" key="8">
    <source>
        <dbReference type="ARBA" id="ARBA00022779"/>
    </source>
</evidence>
<evidence type="ECO:0000256" key="5">
    <source>
        <dbReference type="ARBA" id="ARBA00022475"/>
    </source>
</evidence>
<keyword evidence="14" id="KW-0282">Flagellum</keyword>
<dbReference type="CDD" id="cd17908">
    <property type="entry name" value="FliM"/>
    <property type="match status" value="1"/>
</dbReference>
<dbReference type="GO" id="GO:0003774">
    <property type="term" value="F:cytoskeletal motor activity"/>
    <property type="evidence" value="ECO:0007669"/>
    <property type="project" value="InterPro"/>
</dbReference>
<dbReference type="SUPFAM" id="SSF103039">
    <property type="entry name" value="CheC-like"/>
    <property type="match status" value="1"/>
</dbReference>
<dbReference type="AlphaFoldDB" id="A0A7U7PR56"/>
<gene>
    <name evidence="14" type="primary">fliM</name>
    <name evidence="14" type="ORF">RSIPO_04425</name>
</gene>
<keyword evidence="7" id="KW-0997">Cell inner membrane</keyword>
<dbReference type="GO" id="GO:0009425">
    <property type="term" value="C:bacterial-type flagellum basal body"/>
    <property type="evidence" value="ECO:0007669"/>
    <property type="project" value="UniProtKB-SubCell"/>
</dbReference>
<dbReference type="GO" id="GO:0071978">
    <property type="term" value="P:bacterial-type flagellum-dependent swarming motility"/>
    <property type="evidence" value="ECO:0007669"/>
    <property type="project" value="TreeGrafter"/>
</dbReference>
<dbReference type="PRINTS" id="PR00955">
    <property type="entry name" value="FLGMOTORFLIM"/>
</dbReference>
<keyword evidence="15" id="KW-1185">Reference proteome</keyword>
<dbReference type="NCBIfam" id="TIGR01397">
    <property type="entry name" value="fliM_switch"/>
    <property type="match status" value="1"/>
</dbReference>
<dbReference type="InterPro" id="IPR001543">
    <property type="entry name" value="FliN-like_C"/>
</dbReference>
<evidence type="ECO:0000313" key="14">
    <source>
        <dbReference type="EMBL" id="CEJ17727.1"/>
    </source>
</evidence>
<keyword evidence="14" id="KW-0966">Cell projection</keyword>
<evidence type="ECO:0000256" key="9">
    <source>
        <dbReference type="ARBA" id="ARBA00023136"/>
    </source>
</evidence>
<dbReference type="Pfam" id="PF01052">
    <property type="entry name" value="FliMN_C"/>
    <property type="match status" value="1"/>
</dbReference>
<protein>
    <recommendedName>
        <fullName evidence="4 12">Flagellar motor switch protein FliM</fullName>
    </recommendedName>
</protein>
<comment type="subcellular location">
    <subcellularLocation>
        <location evidence="1">Bacterial flagellum basal body</location>
    </subcellularLocation>
    <subcellularLocation>
        <location evidence="2">Cell inner membrane</location>
        <topology evidence="2">Peripheral membrane protein</topology>
    </subcellularLocation>
</comment>
<comment type="similarity">
    <text evidence="3">Belongs to the FliM family.</text>
</comment>
<evidence type="ECO:0000256" key="12">
    <source>
        <dbReference type="NCBIfam" id="TIGR01397"/>
    </source>
</evidence>
<evidence type="ECO:0000256" key="3">
    <source>
        <dbReference type="ARBA" id="ARBA00011049"/>
    </source>
</evidence>
<dbReference type="Gene3D" id="2.30.330.10">
    <property type="entry name" value="SpoA-like"/>
    <property type="match status" value="1"/>
</dbReference>
<dbReference type="PANTHER" id="PTHR30034">
    <property type="entry name" value="FLAGELLAR MOTOR SWITCH PROTEIN FLIM"/>
    <property type="match status" value="1"/>
</dbReference>
<evidence type="ECO:0000256" key="6">
    <source>
        <dbReference type="ARBA" id="ARBA00022500"/>
    </source>
</evidence>
<dbReference type="InterPro" id="IPR036429">
    <property type="entry name" value="SpoA-like_sf"/>
</dbReference>
<keyword evidence="14" id="KW-0969">Cilium</keyword>
<feature type="domain" description="Flagellar motor switch protein FliN-like C-terminal" evidence="13">
    <location>
        <begin position="251"/>
        <end position="320"/>
    </location>
</feature>